<dbReference type="Proteomes" id="UP000243807">
    <property type="component" value="Chromosome"/>
</dbReference>
<evidence type="ECO:0000313" key="15">
    <source>
        <dbReference type="Proteomes" id="UP000243807"/>
    </source>
</evidence>
<evidence type="ECO:0000256" key="8">
    <source>
        <dbReference type="ARBA" id="ARBA00022692"/>
    </source>
</evidence>
<comment type="function">
    <text evidence="12">Catalyzes the prenylation of para-hydroxybenzoate (PHB) with an all-trans polyprenyl group. Mediates the second step in the final reaction sequence of ubiquinone-8 (UQ-8) biosynthesis, which is the condensation of the polyisoprenoid side chain with PHB, generating the first membrane-bound Q intermediate 3-octaprenyl-4-hydroxybenzoate.</text>
</comment>
<accession>A0A1P8UKI1</accession>
<dbReference type="Gene3D" id="1.10.357.140">
    <property type="entry name" value="UbiA prenyltransferase"/>
    <property type="match status" value="1"/>
</dbReference>
<dbReference type="GO" id="GO:0005886">
    <property type="term" value="C:plasma membrane"/>
    <property type="evidence" value="ECO:0007669"/>
    <property type="project" value="UniProtKB-SubCell"/>
</dbReference>
<feature type="transmembrane region" description="Helical" evidence="12">
    <location>
        <begin position="280"/>
        <end position="297"/>
    </location>
</feature>
<dbReference type="FunFam" id="1.20.120.1780:FF:000001">
    <property type="entry name" value="4-hydroxybenzoate octaprenyltransferase"/>
    <property type="match status" value="1"/>
</dbReference>
<dbReference type="FunFam" id="1.10.357.140:FF:000002">
    <property type="entry name" value="4-hydroxybenzoate octaprenyltransferase"/>
    <property type="match status" value="1"/>
</dbReference>
<evidence type="ECO:0000256" key="4">
    <source>
        <dbReference type="ARBA" id="ARBA00022475"/>
    </source>
</evidence>
<sequence length="298" mass="33316">MTTFTATQWPRVRARLWQYALLTRMHRPIGTLLLLWPMLWALWIAGNGHPDAGVLIVFLLGTWLMRSAGCAINDFADREVDPHVARTTDRPLATGRIRAREAVGVFVVLSLLAFALVLTQNRLTILLSFVGVALAASYPFMKRFHHLPQVHLGAAFGWAVPMAWTAQTGQMPTQLAWLIFIAAVVWATIYDTQYAMVDRDDDIRIGVKSTAILFGDADRLIIGVLQVLMLLALLLIGRDAGFGWPYFLALVVAAGMFGYQQLLTFYRVPEFCFRAFMNNNWFGAVIFAGIVASYLLHG</sequence>
<dbReference type="NCBIfam" id="TIGR01474">
    <property type="entry name" value="ubiA_proteo"/>
    <property type="match status" value="1"/>
</dbReference>
<keyword evidence="10 12" id="KW-1133">Transmembrane helix</keyword>
<organism evidence="14 15">
    <name type="scientific">Acidihalobacter ferrooxydans</name>
    <dbReference type="NCBI Taxonomy" id="1765967"/>
    <lineage>
        <taxon>Bacteria</taxon>
        <taxon>Pseudomonadati</taxon>
        <taxon>Pseudomonadota</taxon>
        <taxon>Gammaproteobacteria</taxon>
        <taxon>Chromatiales</taxon>
        <taxon>Ectothiorhodospiraceae</taxon>
        <taxon>Acidihalobacter</taxon>
    </lineage>
</organism>
<evidence type="ECO:0000256" key="13">
    <source>
        <dbReference type="NCBIfam" id="TIGR01474"/>
    </source>
</evidence>
<feature type="transmembrane region" description="Helical" evidence="12">
    <location>
        <begin position="123"/>
        <end position="140"/>
    </location>
</feature>
<dbReference type="CDD" id="cd13959">
    <property type="entry name" value="PT_UbiA_COQ2"/>
    <property type="match status" value="1"/>
</dbReference>
<evidence type="ECO:0000256" key="11">
    <source>
        <dbReference type="ARBA" id="ARBA00023136"/>
    </source>
</evidence>
<name>A0A1P8UKI1_9GAMM</name>
<protein>
    <recommendedName>
        <fullName evidence="12 13">4-hydroxybenzoate octaprenyltransferase</fullName>
        <ecNumber evidence="12 13">2.5.1.39</ecNumber>
    </recommendedName>
    <alternativeName>
        <fullName evidence="12">4-HB polyprenyltransferase</fullName>
    </alternativeName>
</protein>
<gene>
    <name evidence="12" type="primary">ubiA</name>
    <name evidence="14" type="ORF">BW247_15720</name>
</gene>
<comment type="catalytic activity">
    <reaction evidence="12">
        <text>all-trans-octaprenyl diphosphate + 4-hydroxybenzoate = 4-hydroxy-3-(all-trans-octaprenyl)benzoate + diphosphate</text>
        <dbReference type="Rhea" id="RHEA:27782"/>
        <dbReference type="ChEBI" id="CHEBI:1617"/>
        <dbReference type="ChEBI" id="CHEBI:17879"/>
        <dbReference type="ChEBI" id="CHEBI:33019"/>
        <dbReference type="ChEBI" id="CHEBI:57711"/>
        <dbReference type="EC" id="2.5.1.39"/>
    </reaction>
</comment>
<keyword evidence="11 12" id="KW-0472">Membrane</keyword>
<evidence type="ECO:0000256" key="10">
    <source>
        <dbReference type="ARBA" id="ARBA00022989"/>
    </source>
</evidence>
<dbReference type="InterPro" id="IPR039653">
    <property type="entry name" value="Prenyltransferase"/>
</dbReference>
<dbReference type="InterPro" id="IPR044878">
    <property type="entry name" value="UbiA_sf"/>
</dbReference>
<feature type="transmembrane region" description="Helical" evidence="12">
    <location>
        <begin position="242"/>
        <end position="259"/>
    </location>
</feature>
<evidence type="ECO:0000256" key="2">
    <source>
        <dbReference type="ARBA" id="ARBA00004141"/>
    </source>
</evidence>
<keyword evidence="9 12" id="KW-0460">Magnesium</keyword>
<feature type="transmembrane region" description="Helical" evidence="12">
    <location>
        <begin position="97"/>
        <end position="117"/>
    </location>
</feature>
<dbReference type="GO" id="GO:0006744">
    <property type="term" value="P:ubiquinone biosynthetic process"/>
    <property type="evidence" value="ECO:0007669"/>
    <property type="project" value="UniProtKB-UniRule"/>
</dbReference>
<keyword evidence="8 12" id="KW-0812">Transmembrane</keyword>
<dbReference type="HAMAP" id="MF_01635">
    <property type="entry name" value="UbiA"/>
    <property type="match status" value="1"/>
</dbReference>
<proteinExistence type="inferred from homology"/>
<evidence type="ECO:0000256" key="5">
    <source>
        <dbReference type="ARBA" id="ARBA00022519"/>
    </source>
</evidence>
<dbReference type="GO" id="GO:0008412">
    <property type="term" value="F:4-hydroxybenzoate polyprenyltransferase activity"/>
    <property type="evidence" value="ECO:0007669"/>
    <property type="project" value="UniProtKB-UniRule"/>
</dbReference>
<dbReference type="AlphaFoldDB" id="A0A1P8UKI1"/>
<feature type="transmembrane region" description="Helical" evidence="12">
    <location>
        <begin position="175"/>
        <end position="196"/>
    </location>
</feature>
<dbReference type="PANTHER" id="PTHR11048">
    <property type="entry name" value="PRENYLTRANSFERASES"/>
    <property type="match status" value="1"/>
</dbReference>
<comment type="subcellular location">
    <subcellularLocation>
        <location evidence="12">Cell inner membrane</location>
        <topology evidence="12">Multi-pass membrane protein</topology>
    </subcellularLocation>
    <subcellularLocation>
        <location evidence="2">Membrane</location>
        <topology evidence="2">Multi-pass membrane protein</topology>
    </subcellularLocation>
</comment>
<dbReference type="InterPro" id="IPR000537">
    <property type="entry name" value="UbiA_prenyltransferase"/>
</dbReference>
<dbReference type="Gene3D" id="1.20.120.1780">
    <property type="entry name" value="UbiA prenyltransferase"/>
    <property type="match status" value="1"/>
</dbReference>
<evidence type="ECO:0000256" key="1">
    <source>
        <dbReference type="ARBA" id="ARBA00001946"/>
    </source>
</evidence>
<dbReference type="PANTHER" id="PTHR11048:SF28">
    <property type="entry name" value="4-HYDROXYBENZOATE POLYPRENYLTRANSFERASE, MITOCHONDRIAL"/>
    <property type="match status" value="1"/>
</dbReference>
<dbReference type="OrthoDB" id="9782418at2"/>
<evidence type="ECO:0000256" key="7">
    <source>
        <dbReference type="ARBA" id="ARBA00022688"/>
    </source>
</evidence>
<keyword evidence="4 12" id="KW-1003">Cell membrane</keyword>
<comment type="cofactor">
    <cofactor evidence="1 12">
        <name>Mg(2+)</name>
        <dbReference type="ChEBI" id="CHEBI:18420"/>
    </cofactor>
</comment>
<keyword evidence="6 12" id="KW-0808">Transferase</keyword>
<keyword evidence="7 12" id="KW-0831">Ubiquinone biosynthesis</keyword>
<dbReference type="InterPro" id="IPR006370">
    <property type="entry name" value="HB_polyprenyltransferase-like"/>
</dbReference>
<reference evidence="14 15" key="1">
    <citation type="submission" date="2017-01" db="EMBL/GenBank/DDBJ databases">
        <title>Draft sequence of Acidihalobacter ferrooxidans strain DSM 14175 (strain V8).</title>
        <authorList>
            <person name="Khaleque H.N."/>
            <person name="Ramsay J.P."/>
            <person name="Murphy R.J.T."/>
            <person name="Kaksonen A.H."/>
            <person name="Boxall N.J."/>
            <person name="Watkin E.L.J."/>
        </authorList>
    </citation>
    <scope>NUCLEOTIDE SEQUENCE [LARGE SCALE GENOMIC DNA]</scope>
    <source>
        <strain evidence="14 15">V8</strain>
    </source>
</reference>
<dbReference type="EMBL" id="CP019434">
    <property type="protein sequence ID" value="APZ44356.1"/>
    <property type="molecule type" value="Genomic_DNA"/>
</dbReference>
<dbReference type="UniPathway" id="UPA00232"/>
<feature type="transmembrane region" description="Helical" evidence="12">
    <location>
        <begin position="52"/>
        <end position="76"/>
    </location>
</feature>
<dbReference type="EC" id="2.5.1.39" evidence="12 13"/>
<feature type="transmembrane region" description="Helical" evidence="12">
    <location>
        <begin position="29"/>
        <end position="46"/>
    </location>
</feature>
<evidence type="ECO:0000256" key="9">
    <source>
        <dbReference type="ARBA" id="ARBA00022842"/>
    </source>
</evidence>
<evidence type="ECO:0000256" key="3">
    <source>
        <dbReference type="ARBA" id="ARBA00005985"/>
    </source>
</evidence>
<evidence type="ECO:0000256" key="12">
    <source>
        <dbReference type="HAMAP-Rule" id="MF_01635"/>
    </source>
</evidence>
<dbReference type="KEGG" id="afy:BW247_15720"/>
<comment type="similarity">
    <text evidence="3 12">Belongs to the UbiA prenyltransferase family.</text>
</comment>
<dbReference type="RefSeq" id="WP_076838033.1">
    <property type="nucleotide sequence ID" value="NZ_CP019434.1"/>
</dbReference>
<keyword evidence="5 12" id="KW-0997">Cell inner membrane</keyword>
<feature type="transmembrane region" description="Helical" evidence="12">
    <location>
        <begin position="217"/>
        <end position="236"/>
    </location>
</feature>
<evidence type="ECO:0000313" key="14">
    <source>
        <dbReference type="EMBL" id="APZ44356.1"/>
    </source>
</evidence>
<evidence type="ECO:0000256" key="6">
    <source>
        <dbReference type="ARBA" id="ARBA00022679"/>
    </source>
</evidence>
<comment type="pathway">
    <text evidence="12">Cofactor biosynthesis; ubiquinone biosynthesis.</text>
</comment>
<dbReference type="STRING" id="1765967.BW247_15720"/>
<dbReference type="Pfam" id="PF01040">
    <property type="entry name" value="UbiA"/>
    <property type="match status" value="1"/>
</dbReference>
<keyword evidence="15" id="KW-1185">Reference proteome</keyword>